<protein>
    <submittedName>
        <fullName evidence="1">Uncharacterized protein</fullName>
    </submittedName>
</protein>
<dbReference type="AlphaFoldDB" id="A0AAD7DGH4"/>
<evidence type="ECO:0000313" key="1">
    <source>
        <dbReference type="EMBL" id="KAJ7691026.1"/>
    </source>
</evidence>
<keyword evidence="2" id="KW-1185">Reference proteome</keyword>
<organism evidence="1 2">
    <name type="scientific">Mycena rosella</name>
    <name type="common">Pink bonnet</name>
    <name type="synonym">Agaricus rosellus</name>
    <dbReference type="NCBI Taxonomy" id="1033263"/>
    <lineage>
        <taxon>Eukaryota</taxon>
        <taxon>Fungi</taxon>
        <taxon>Dikarya</taxon>
        <taxon>Basidiomycota</taxon>
        <taxon>Agaricomycotina</taxon>
        <taxon>Agaricomycetes</taxon>
        <taxon>Agaricomycetidae</taxon>
        <taxon>Agaricales</taxon>
        <taxon>Marasmiineae</taxon>
        <taxon>Mycenaceae</taxon>
        <taxon>Mycena</taxon>
    </lineage>
</organism>
<dbReference type="Proteomes" id="UP001221757">
    <property type="component" value="Unassembled WGS sequence"/>
</dbReference>
<evidence type="ECO:0000313" key="2">
    <source>
        <dbReference type="Proteomes" id="UP001221757"/>
    </source>
</evidence>
<comment type="caution">
    <text evidence="1">The sequence shown here is derived from an EMBL/GenBank/DDBJ whole genome shotgun (WGS) entry which is preliminary data.</text>
</comment>
<reference evidence="1" key="1">
    <citation type="submission" date="2023-03" db="EMBL/GenBank/DDBJ databases">
        <title>Massive genome expansion in bonnet fungi (Mycena s.s.) driven by repeated elements and novel gene families across ecological guilds.</title>
        <authorList>
            <consortium name="Lawrence Berkeley National Laboratory"/>
            <person name="Harder C.B."/>
            <person name="Miyauchi S."/>
            <person name="Viragh M."/>
            <person name="Kuo A."/>
            <person name="Thoen E."/>
            <person name="Andreopoulos B."/>
            <person name="Lu D."/>
            <person name="Skrede I."/>
            <person name="Drula E."/>
            <person name="Henrissat B."/>
            <person name="Morin E."/>
            <person name="Kohler A."/>
            <person name="Barry K."/>
            <person name="LaButti K."/>
            <person name="Morin E."/>
            <person name="Salamov A."/>
            <person name="Lipzen A."/>
            <person name="Mereny Z."/>
            <person name="Hegedus B."/>
            <person name="Baldrian P."/>
            <person name="Stursova M."/>
            <person name="Weitz H."/>
            <person name="Taylor A."/>
            <person name="Grigoriev I.V."/>
            <person name="Nagy L.G."/>
            <person name="Martin F."/>
            <person name="Kauserud H."/>
        </authorList>
    </citation>
    <scope>NUCLEOTIDE SEQUENCE</scope>
    <source>
        <strain evidence="1">CBHHK067</strain>
    </source>
</reference>
<gene>
    <name evidence="1" type="ORF">B0H17DRAFT_1201371</name>
</gene>
<sequence length="128" mass="14136">MRSILNCAVIGTDTHPYFHVVTRADFCPEQTVFHTNGGRDVAAVEWVADGGGAYIELHEKTLEKRLVHSICLYHWNSEAPEDVPELLAKIAKENDTVMLDIAATAIKVGLLKMCVICVVLFQSGCHID</sequence>
<name>A0AAD7DGH4_MYCRO</name>
<accession>A0AAD7DGH4</accession>
<proteinExistence type="predicted"/>
<dbReference type="EMBL" id="JARKIE010000061">
    <property type="protein sequence ID" value="KAJ7691026.1"/>
    <property type="molecule type" value="Genomic_DNA"/>
</dbReference>